<organism evidence="1 2">
    <name type="scientific">Blastococcus haudaquaticus</name>
    <dbReference type="NCBI Taxonomy" id="1938745"/>
    <lineage>
        <taxon>Bacteria</taxon>
        <taxon>Bacillati</taxon>
        <taxon>Actinomycetota</taxon>
        <taxon>Actinomycetes</taxon>
        <taxon>Geodermatophilales</taxon>
        <taxon>Geodermatophilaceae</taxon>
        <taxon>Blastococcus</taxon>
    </lineage>
</organism>
<sequence>MADELTVSVAQLRRVLDRVLDEIARRNGDVLALTADYYRVLPPDAAYDFEGVPDVQALPVAQLSDDVDELGTMIDVGRTVVPWHDLGHLIGILQRIAAQDRP</sequence>
<gene>
    <name evidence="1" type="ORF">SAMN06272739_2828</name>
</gene>
<evidence type="ECO:0000313" key="2">
    <source>
        <dbReference type="Proteomes" id="UP000219482"/>
    </source>
</evidence>
<keyword evidence="2" id="KW-1185">Reference proteome</keyword>
<reference evidence="2" key="1">
    <citation type="submission" date="2017-09" db="EMBL/GenBank/DDBJ databases">
        <authorList>
            <person name="Varghese N."/>
            <person name="Submissions S."/>
        </authorList>
    </citation>
    <scope>NUCLEOTIDE SEQUENCE [LARGE SCALE GENOMIC DNA]</scope>
    <source>
        <strain evidence="2">DSM 44270</strain>
    </source>
</reference>
<accession>A0A286GZA8</accession>
<name>A0A286GZA8_9ACTN</name>
<dbReference type="Proteomes" id="UP000219482">
    <property type="component" value="Unassembled WGS sequence"/>
</dbReference>
<dbReference type="AlphaFoldDB" id="A0A286GZA8"/>
<dbReference type="RefSeq" id="WP_097184516.1">
    <property type="nucleotide sequence ID" value="NZ_OCNK01000003.1"/>
</dbReference>
<dbReference type="OrthoDB" id="5193395at2"/>
<protein>
    <submittedName>
        <fullName evidence="1">Uncharacterized protein</fullName>
    </submittedName>
</protein>
<evidence type="ECO:0000313" key="1">
    <source>
        <dbReference type="EMBL" id="SOE00868.1"/>
    </source>
</evidence>
<proteinExistence type="predicted"/>
<dbReference type="EMBL" id="OCNK01000003">
    <property type="protein sequence ID" value="SOE00868.1"/>
    <property type="molecule type" value="Genomic_DNA"/>
</dbReference>